<evidence type="ECO:0000256" key="1">
    <source>
        <dbReference type="SAM" id="MobiDB-lite"/>
    </source>
</evidence>
<organism evidence="2 3">
    <name type="scientific">Plakobranchus ocellatus</name>
    <dbReference type="NCBI Taxonomy" id="259542"/>
    <lineage>
        <taxon>Eukaryota</taxon>
        <taxon>Metazoa</taxon>
        <taxon>Spiralia</taxon>
        <taxon>Lophotrochozoa</taxon>
        <taxon>Mollusca</taxon>
        <taxon>Gastropoda</taxon>
        <taxon>Heterobranchia</taxon>
        <taxon>Euthyneura</taxon>
        <taxon>Panpulmonata</taxon>
        <taxon>Sacoglossa</taxon>
        <taxon>Placobranchoidea</taxon>
        <taxon>Plakobranchidae</taxon>
        <taxon>Plakobranchus</taxon>
    </lineage>
</organism>
<evidence type="ECO:0000313" key="2">
    <source>
        <dbReference type="EMBL" id="GFN88821.1"/>
    </source>
</evidence>
<gene>
    <name evidence="2" type="ORF">PoB_001532700</name>
</gene>
<evidence type="ECO:0000313" key="3">
    <source>
        <dbReference type="Proteomes" id="UP000735302"/>
    </source>
</evidence>
<proteinExistence type="predicted"/>
<keyword evidence="3" id="KW-1185">Reference proteome</keyword>
<protein>
    <submittedName>
        <fullName evidence="2">Uncharacterized protein</fullName>
    </submittedName>
</protein>
<dbReference type="EMBL" id="BLXT01001882">
    <property type="protein sequence ID" value="GFN88821.1"/>
    <property type="molecule type" value="Genomic_DNA"/>
</dbReference>
<sequence>MPPSAQGKISSTFHWPSASPPDLRSQSMGKDYASQSRIEEILLLFDVPTQTPQWRCKSGAVVSSFALRLAGPDLEG</sequence>
<name>A0AAV3Z2U9_9GAST</name>
<dbReference type="AlphaFoldDB" id="A0AAV3Z2U9"/>
<accession>A0AAV3Z2U9</accession>
<dbReference type="Proteomes" id="UP000735302">
    <property type="component" value="Unassembled WGS sequence"/>
</dbReference>
<feature type="region of interest" description="Disordered" evidence="1">
    <location>
        <begin position="1"/>
        <end position="31"/>
    </location>
</feature>
<comment type="caution">
    <text evidence="2">The sequence shown here is derived from an EMBL/GenBank/DDBJ whole genome shotgun (WGS) entry which is preliminary data.</text>
</comment>
<reference evidence="2 3" key="1">
    <citation type="journal article" date="2021" name="Elife">
        <title>Chloroplast acquisition without the gene transfer in kleptoplastic sea slugs, Plakobranchus ocellatus.</title>
        <authorList>
            <person name="Maeda T."/>
            <person name="Takahashi S."/>
            <person name="Yoshida T."/>
            <person name="Shimamura S."/>
            <person name="Takaki Y."/>
            <person name="Nagai Y."/>
            <person name="Toyoda A."/>
            <person name="Suzuki Y."/>
            <person name="Arimoto A."/>
            <person name="Ishii H."/>
            <person name="Satoh N."/>
            <person name="Nishiyama T."/>
            <person name="Hasebe M."/>
            <person name="Maruyama T."/>
            <person name="Minagawa J."/>
            <person name="Obokata J."/>
            <person name="Shigenobu S."/>
        </authorList>
    </citation>
    <scope>NUCLEOTIDE SEQUENCE [LARGE SCALE GENOMIC DNA]</scope>
</reference>